<gene>
    <name evidence="1" type="ORF">RclHR1_11830001</name>
</gene>
<protein>
    <recommendedName>
        <fullName evidence="3">Serine-threonine/tyrosine-protein kinase catalytic domain-containing protein</fullName>
    </recommendedName>
</protein>
<evidence type="ECO:0000313" key="2">
    <source>
        <dbReference type="Proteomes" id="UP000247702"/>
    </source>
</evidence>
<dbReference type="EMBL" id="BEXD01000206">
    <property type="protein sequence ID" value="GBB85270.1"/>
    <property type="molecule type" value="Genomic_DNA"/>
</dbReference>
<organism evidence="1 2">
    <name type="scientific">Rhizophagus clarus</name>
    <dbReference type="NCBI Taxonomy" id="94130"/>
    <lineage>
        <taxon>Eukaryota</taxon>
        <taxon>Fungi</taxon>
        <taxon>Fungi incertae sedis</taxon>
        <taxon>Mucoromycota</taxon>
        <taxon>Glomeromycotina</taxon>
        <taxon>Glomeromycetes</taxon>
        <taxon>Glomerales</taxon>
        <taxon>Glomeraceae</taxon>
        <taxon>Rhizophagus</taxon>
    </lineage>
</organism>
<dbReference type="Proteomes" id="UP000247702">
    <property type="component" value="Unassembled WGS sequence"/>
</dbReference>
<evidence type="ECO:0008006" key="3">
    <source>
        <dbReference type="Google" id="ProtNLM"/>
    </source>
</evidence>
<feature type="non-terminal residue" evidence="1">
    <location>
        <position position="1"/>
    </location>
</feature>
<comment type="caution">
    <text evidence="1">The sequence shown here is derived from an EMBL/GenBank/DDBJ whole genome shotgun (WGS) entry which is preliminary data.</text>
</comment>
<proteinExistence type="predicted"/>
<dbReference type="AlphaFoldDB" id="A0A2Z6Q5H1"/>
<reference evidence="1 2" key="1">
    <citation type="submission" date="2017-11" db="EMBL/GenBank/DDBJ databases">
        <title>The genome of Rhizophagus clarus HR1 reveals common genetic basis of auxotrophy among arbuscular mycorrhizal fungi.</title>
        <authorList>
            <person name="Kobayashi Y."/>
        </authorList>
    </citation>
    <scope>NUCLEOTIDE SEQUENCE [LARGE SCALE GENOMIC DNA]</scope>
    <source>
        <strain evidence="1 2">HR1</strain>
    </source>
</reference>
<accession>A0A2Z6Q5H1</accession>
<sequence>CWKYEPDERPNMQDIVSILKTLISPQQDDTNFDDIYIEESNSLEKYKSIPRSSEGTIIDESIKDLSIGSNIFVNTEFESN</sequence>
<keyword evidence="2" id="KW-1185">Reference proteome</keyword>
<evidence type="ECO:0000313" key="1">
    <source>
        <dbReference type="EMBL" id="GBB85270.1"/>
    </source>
</evidence>
<name>A0A2Z6Q5H1_9GLOM</name>